<feature type="region of interest" description="Disordered" evidence="1">
    <location>
        <begin position="420"/>
        <end position="466"/>
    </location>
</feature>
<proteinExistence type="predicted"/>
<dbReference type="AlphaFoldDB" id="A0A8H7W2M6"/>
<protein>
    <submittedName>
        <fullName evidence="2">Uncharacterized protein</fullName>
    </submittedName>
</protein>
<dbReference type="EMBL" id="JAFJYH010000347">
    <property type="protein sequence ID" value="KAG4412872.1"/>
    <property type="molecule type" value="Genomic_DNA"/>
</dbReference>
<dbReference type="Proteomes" id="UP000664132">
    <property type="component" value="Unassembled WGS sequence"/>
</dbReference>
<reference evidence="2" key="1">
    <citation type="submission" date="2021-02" db="EMBL/GenBank/DDBJ databases">
        <title>Genome sequence Cadophora malorum strain M34.</title>
        <authorList>
            <person name="Stefanovic E."/>
            <person name="Vu D."/>
            <person name="Scully C."/>
            <person name="Dijksterhuis J."/>
            <person name="Roader J."/>
            <person name="Houbraken J."/>
        </authorList>
    </citation>
    <scope>NUCLEOTIDE SEQUENCE</scope>
    <source>
        <strain evidence="2">M34</strain>
    </source>
</reference>
<feature type="compositionally biased region" description="Basic and acidic residues" evidence="1">
    <location>
        <begin position="213"/>
        <end position="224"/>
    </location>
</feature>
<gene>
    <name evidence="2" type="ORF">IFR04_013981</name>
</gene>
<comment type="caution">
    <text evidence="2">The sequence shown here is derived from an EMBL/GenBank/DDBJ whole genome shotgun (WGS) entry which is preliminary data.</text>
</comment>
<evidence type="ECO:0000313" key="3">
    <source>
        <dbReference type="Proteomes" id="UP000664132"/>
    </source>
</evidence>
<keyword evidence="3" id="KW-1185">Reference proteome</keyword>
<feature type="region of interest" description="Disordered" evidence="1">
    <location>
        <begin position="253"/>
        <end position="312"/>
    </location>
</feature>
<feature type="region of interest" description="Disordered" evidence="1">
    <location>
        <begin position="156"/>
        <end position="229"/>
    </location>
</feature>
<dbReference type="OrthoDB" id="10616573at2759"/>
<accession>A0A8H7W2M6</accession>
<feature type="compositionally biased region" description="Polar residues" evidence="1">
    <location>
        <begin position="289"/>
        <end position="306"/>
    </location>
</feature>
<organism evidence="2 3">
    <name type="scientific">Cadophora malorum</name>
    <dbReference type="NCBI Taxonomy" id="108018"/>
    <lineage>
        <taxon>Eukaryota</taxon>
        <taxon>Fungi</taxon>
        <taxon>Dikarya</taxon>
        <taxon>Ascomycota</taxon>
        <taxon>Pezizomycotina</taxon>
        <taxon>Leotiomycetes</taxon>
        <taxon>Helotiales</taxon>
        <taxon>Ploettnerulaceae</taxon>
        <taxon>Cadophora</taxon>
    </lineage>
</organism>
<feature type="compositionally biased region" description="Basic residues" evidence="1">
    <location>
        <begin position="448"/>
        <end position="466"/>
    </location>
</feature>
<feature type="compositionally biased region" description="Basic residues" evidence="1">
    <location>
        <begin position="430"/>
        <end position="441"/>
    </location>
</feature>
<feature type="compositionally biased region" description="Polar residues" evidence="1">
    <location>
        <begin position="262"/>
        <end position="278"/>
    </location>
</feature>
<sequence length="466" mass="53583">MTTIQGTEERYQEIRSRRPRQSYIKLLAFLCSTNPVEEARARRIWRKFRDQFCHKILSFKHIYEIGEHKPHMGLLTPFLDKIPEINLDLDHYLGNLPRHERSRIMLIGRDCIHLNHNTLIRTCGKVEWDLDQIEDSLIDIYTTSLSSDGMRYFTLDEGDFDSKGQKQGSPSGGDYDSESSSQEDNLGHDEEYDSESSSEKDDSQVDEAAVSVRLDRPTEARTEAQSDLLSPKTMIPAAFLTQTQYVEQLSTGNSRGFRGLDMTQSQSRESLTGNSRVPSTGLLVDTADGRSTTFQNPTTTGHTNSPGVDRDSGLLANFQRNLQDLSDYYQSQRPPSHHPMQQQLVQQQMGQQMMSDHYMGQPFMVHQQMGQQPNIQQHVGPQTIGNHYMGQQPVLQPSISQQPMASHYMGQLLMIERESPHPQSVQRPYQHFRQRSPRHHNVIMPREQRRRSRSPAKSPKRRNQHN</sequence>
<name>A0A8H7W2M6_9HELO</name>
<evidence type="ECO:0000256" key="1">
    <source>
        <dbReference type="SAM" id="MobiDB-lite"/>
    </source>
</evidence>
<evidence type="ECO:0000313" key="2">
    <source>
        <dbReference type="EMBL" id="KAG4412872.1"/>
    </source>
</evidence>